<dbReference type="EMBL" id="CAAE01015037">
    <property type="protein sequence ID" value="CAG11427.1"/>
    <property type="molecule type" value="Genomic_DNA"/>
</dbReference>
<comment type="caution">
    <text evidence="2">The sequence shown here is derived from an EMBL/GenBank/DDBJ whole genome shotgun (WGS) entry which is preliminary data.</text>
</comment>
<keyword evidence="1" id="KW-0175">Coiled coil</keyword>
<evidence type="ECO:0000313" key="2">
    <source>
        <dbReference type="EMBL" id="CAG11427.1"/>
    </source>
</evidence>
<organism evidence="2">
    <name type="scientific">Tetraodon nigroviridis</name>
    <name type="common">Spotted green pufferfish</name>
    <name type="synonym">Chelonodon nigroviridis</name>
    <dbReference type="NCBI Taxonomy" id="99883"/>
    <lineage>
        <taxon>Eukaryota</taxon>
        <taxon>Metazoa</taxon>
        <taxon>Chordata</taxon>
        <taxon>Craniata</taxon>
        <taxon>Vertebrata</taxon>
        <taxon>Euteleostomi</taxon>
        <taxon>Actinopterygii</taxon>
        <taxon>Neopterygii</taxon>
        <taxon>Teleostei</taxon>
        <taxon>Neoteleostei</taxon>
        <taxon>Acanthomorphata</taxon>
        <taxon>Eupercaria</taxon>
        <taxon>Tetraodontiformes</taxon>
        <taxon>Tetradontoidea</taxon>
        <taxon>Tetraodontidae</taxon>
        <taxon>Tetraodon</taxon>
    </lineage>
</organism>
<dbReference type="OrthoDB" id="78101at2759"/>
<name>Q4RJK5_TETNG</name>
<gene>
    <name evidence="2" type="ORF">GSTENG00033397001</name>
</gene>
<reference evidence="2" key="1">
    <citation type="journal article" date="2004" name="Nature">
        <title>Genome duplication in the teleost fish Tetraodon nigroviridis reveals the early vertebrate proto-karyotype.</title>
        <authorList>
            <person name="Jaillon O."/>
            <person name="Aury J.-M."/>
            <person name="Brunet F."/>
            <person name="Petit J.-L."/>
            <person name="Stange-Thomann N."/>
            <person name="Mauceli E."/>
            <person name="Bouneau L."/>
            <person name="Fischer C."/>
            <person name="Ozouf-Costaz C."/>
            <person name="Bernot A."/>
            <person name="Nicaud S."/>
            <person name="Jaffe D."/>
            <person name="Fisher S."/>
            <person name="Lutfalla G."/>
            <person name="Dossat C."/>
            <person name="Segurens B."/>
            <person name="Dasilva C."/>
            <person name="Salanoubat M."/>
            <person name="Levy M."/>
            <person name="Boudet N."/>
            <person name="Castellano S."/>
            <person name="Anthouard V."/>
            <person name="Jubin C."/>
            <person name="Castelli V."/>
            <person name="Katinka M."/>
            <person name="Vacherie B."/>
            <person name="Biemont C."/>
            <person name="Skalli Z."/>
            <person name="Cattolico L."/>
            <person name="Poulain J."/>
            <person name="De Berardinis V."/>
            <person name="Cruaud C."/>
            <person name="Duprat S."/>
            <person name="Brottier P."/>
            <person name="Coutanceau J.-P."/>
            <person name="Gouzy J."/>
            <person name="Parra G."/>
            <person name="Lardier G."/>
            <person name="Chapple C."/>
            <person name="McKernan K.J."/>
            <person name="McEwan P."/>
            <person name="Bosak S."/>
            <person name="Kellis M."/>
            <person name="Volff J.-N."/>
            <person name="Guigo R."/>
            <person name="Zody M.C."/>
            <person name="Mesirov J."/>
            <person name="Lindblad-Toh K."/>
            <person name="Birren B."/>
            <person name="Nusbaum C."/>
            <person name="Kahn D."/>
            <person name="Robinson-Rechavi M."/>
            <person name="Laudet V."/>
            <person name="Schachter V."/>
            <person name="Quetier F."/>
            <person name="Saurin W."/>
            <person name="Scarpelli C."/>
            <person name="Wincker P."/>
            <person name="Lander E.S."/>
            <person name="Weissenbach J."/>
            <person name="Roest Crollius H."/>
        </authorList>
    </citation>
    <scope>NUCLEOTIDE SEQUENCE [LARGE SCALE GENOMIC DNA]</scope>
</reference>
<sequence length="287" mass="33310">QVLLRESQIISESKDKQIAELKKMSEHGADSLRNEWEKKVRQTAAAEMELEKFELQKKHSDNIQELLEDTNVRVAKMEAEYNSRSQATEQILSELTTRVKQQTAEMEKAQVLQQKVAQEKAQLEIQVASLSAELQEASRRNTILQKEKEQQREQHEQTVQKLLAKHELDVSHLHQEHALSAAKVLTNLRHRKQQMTLPPASFSPCSPLQASEVMKDFESVVAQLKQQLLESELQRQHQTRDLETKFQQEREELRISCEKKVLAVSYEAEREKNEAKIKTAKLEDTIR</sequence>
<accession>Q4RJK5</accession>
<dbReference type="AlphaFoldDB" id="Q4RJK5"/>
<dbReference type="InterPro" id="IPR055310">
    <property type="entry name" value="CEP112"/>
</dbReference>
<feature type="coiled-coil region" evidence="1">
    <location>
        <begin position="214"/>
        <end position="283"/>
    </location>
</feature>
<reference evidence="2" key="2">
    <citation type="submission" date="2004-02" db="EMBL/GenBank/DDBJ databases">
        <authorList>
            <consortium name="Genoscope"/>
            <consortium name="Whitehead Institute Centre for Genome Research"/>
        </authorList>
    </citation>
    <scope>NUCLEOTIDE SEQUENCE</scope>
</reference>
<feature type="coiled-coil region" evidence="1">
    <location>
        <begin position="60"/>
        <end position="165"/>
    </location>
</feature>
<dbReference type="KEGG" id="tng:GSTEN00033397G001"/>
<protein>
    <submittedName>
        <fullName evidence="2">(spotted green pufferfish) hypothetical protein</fullName>
    </submittedName>
</protein>
<evidence type="ECO:0000256" key="1">
    <source>
        <dbReference type="SAM" id="Coils"/>
    </source>
</evidence>
<dbReference type="PANTHER" id="PTHR18871">
    <property type="entry name" value="CENTROSOMAL PROTEIN OF 112 KDA"/>
    <property type="match status" value="1"/>
</dbReference>
<dbReference type="PANTHER" id="PTHR18871:SF2">
    <property type="entry name" value="CENTROSOMAL PROTEIN OF 112 KDA"/>
    <property type="match status" value="1"/>
</dbReference>
<feature type="non-terminal residue" evidence="2">
    <location>
        <position position="1"/>
    </location>
</feature>
<proteinExistence type="predicted"/>